<proteinExistence type="inferred from homology"/>
<dbReference type="InterPro" id="IPR006829">
    <property type="entry name" value="LXG_dom"/>
</dbReference>
<dbReference type="AlphaFoldDB" id="A0A0R1ESN3"/>
<feature type="domain" description="LXG" evidence="4">
    <location>
        <begin position="1"/>
        <end position="246"/>
    </location>
</feature>
<dbReference type="RefSeq" id="WP_010492152.1">
    <property type="nucleotide sequence ID" value="NZ_AZCT01000018.1"/>
</dbReference>
<dbReference type="EMBL" id="AZCT01000018">
    <property type="protein sequence ID" value="KRK11219.1"/>
    <property type="molecule type" value="Genomic_DNA"/>
</dbReference>
<evidence type="ECO:0000256" key="1">
    <source>
        <dbReference type="ARBA" id="ARBA00034117"/>
    </source>
</evidence>
<sequence>MGFHVDLKEVTEAGKSYQAKAKAVTEQINQSGLALGHVADSKALEGATGRAIGQDIRNIHLPIATALVDLYRALDLAFQQEQERFAATVKETDTSAVIDEDTLDSLSQRLDQLRQEKDQLDSQTKNIYRDVEDIISLSFPSTSKFDHEANDTHGVLQHTKTWVHEFEAQQGTLDNLHDIESKVQSKLGEAEGIVGNAFSSSKLMSVASSTSFRTYVKQKQGSLEWQVEKMRRMDQQKKWIKGVEQGREFYEDGSVDSWPDLLSAVGQNVLREGGQKTISNGLTTTGKYPGVMVNDSLHTYDVGQGMIKNGQKMAGIGEKVGKWMPGVGFTLGTADDYFSGRRTLGNAVVYNGVVTGIGWGVSSLVAVALGPGIITVGVAIAMAAAVTFAFNKLYKNNVLGIKDRLNEGGKFFDKNIMPILKGAFSPTSHVYI</sequence>
<comment type="caution">
    <text evidence="5">The sequence shown here is derived from an EMBL/GenBank/DDBJ whole genome shotgun (WGS) entry which is preliminary data.</text>
</comment>
<gene>
    <name evidence="5" type="ORF">FD51_GL001175</name>
</gene>
<dbReference type="Proteomes" id="UP000051984">
    <property type="component" value="Unassembled WGS sequence"/>
</dbReference>
<keyword evidence="3" id="KW-0472">Membrane</keyword>
<dbReference type="Pfam" id="PF04740">
    <property type="entry name" value="LXG"/>
    <property type="match status" value="1"/>
</dbReference>
<feature type="transmembrane region" description="Helical" evidence="3">
    <location>
        <begin position="348"/>
        <end position="367"/>
    </location>
</feature>
<keyword evidence="3" id="KW-0812">Transmembrane</keyword>
<reference evidence="5 6" key="1">
    <citation type="journal article" date="2015" name="Genome Announc.">
        <title>Expanding the biotechnology potential of lactobacilli through comparative genomics of 213 strains and associated genera.</title>
        <authorList>
            <person name="Sun Z."/>
            <person name="Harris H.M."/>
            <person name="McCann A."/>
            <person name="Guo C."/>
            <person name="Argimon S."/>
            <person name="Zhang W."/>
            <person name="Yang X."/>
            <person name="Jeffery I.B."/>
            <person name="Cooney J.C."/>
            <person name="Kagawa T.F."/>
            <person name="Liu W."/>
            <person name="Song Y."/>
            <person name="Salvetti E."/>
            <person name="Wrobel A."/>
            <person name="Rasinkangas P."/>
            <person name="Parkhill J."/>
            <person name="Rea M.C."/>
            <person name="O'Sullivan O."/>
            <person name="Ritari J."/>
            <person name="Douillard F.P."/>
            <person name="Paul Ross R."/>
            <person name="Yang R."/>
            <person name="Briner A.E."/>
            <person name="Felis G.E."/>
            <person name="de Vos W.M."/>
            <person name="Barrangou R."/>
            <person name="Klaenhammer T.R."/>
            <person name="Caufield P.W."/>
            <person name="Cui Y."/>
            <person name="Zhang H."/>
            <person name="O'Toole P.W."/>
        </authorList>
    </citation>
    <scope>NUCLEOTIDE SEQUENCE [LARGE SCALE GENOMIC DNA]</scope>
    <source>
        <strain evidence="5 6">DSM 20178</strain>
    </source>
</reference>
<evidence type="ECO:0000259" key="4">
    <source>
        <dbReference type="PROSITE" id="PS51756"/>
    </source>
</evidence>
<dbReference type="PATRIC" id="fig|1423816.3.peg.1220"/>
<name>A0A0R1ESN3_LACZE</name>
<feature type="transmembrane region" description="Helical" evidence="3">
    <location>
        <begin position="373"/>
        <end position="394"/>
    </location>
</feature>
<evidence type="ECO:0000256" key="3">
    <source>
        <dbReference type="SAM" id="Phobius"/>
    </source>
</evidence>
<keyword evidence="3" id="KW-1133">Transmembrane helix</keyword>
<keyword evidence="2" id="KW-0175">Coiled coil</keyword>
<evidence type="ECO:0000256" key="2">
    <source>
        <dbReference type="SAM" id="Coils"/>
    </source>
</evidence>
<protein>
    <recommendedName>
        <fullName evidence="4">LXG domain-containing protein</fullName>
    </recommendedName>
</protein>
<feature type="coiled-coil region" evidence="2">
    <location>
        <begin position="96"/>
        <end position="130"/>
    </location>
</feature>
<evidence type="ECO:0000313" key="5">
    <source>
        <dbReference type="EMBL" id="KRK11219.1"/>
    </source>
</evidence>
<dbReference type="PROSITE" id="PS51756">
    <property type="entry name" value="LXG"/>
    <property type="match status" value="1"/>
</dbReference>
<accession>A0A0R1ESN3</accession>
<evidence type="ECO:0000313" key="6">
    <source>
        <dbReference type="Proteomes" id="UP000051984"/>
    </source>
</evidence>
<dbReference type="eggNOG" id="COG5444">
    <property type="taxonomic scope" value="Bacteria"/>
</dbReference>
<comment type="similarity">
    <text evidence="1">In the N-terminal section; belongs to the LXG family.</text>
</comment>
<organism evidence="5 6">
    <name type="scientific">Lacticaseibacillus zeae DSM 20178 = KCTC 3804</name>
    <dbReference type="NCBI Taxonomy" id="1423816"/>
    <lineage>
        <taxon>Bacteria</taxon>
        <taxon>Bacillati</taxon>
        <taxon>Bacillota</taxon>
        <taxon>Bacilli</taxon>
        <taxon>Lactobacillales</taxon>
        <taxon>Lactobacillaceae</taxon>
        <taxon>Lacticaseibacillus</taxon>
    </lineage>
</organism>